<gene>
    <name evidence="3" type="ORF">G7Y89_g14680</name>
</gene>
<keyword evidence="4" id="KW-1185">Reference proteome</keyword>
<dbReference type="EMBL" id="JAAMPI010002006">
    <property type="protein sequence ID" value="KAF4620143.1"/>
    <property type="molecule type" value="Genomic_DNA"/>
</dbReference>
<evidence type="ECO:0000313" key="4">
    <source>
        <dbReference type="Proteomes" id="UP000566819"/>
    </source>
</evidence>
<evidence type="ECO:0000259" key="2">
    <source>
        <dbReference type="Pfam" id="PF20263"/>
    </source>
</evidence>
<feature type="compositionally biased region" description="Basic and acidic residues" evidence="1">
    <location>
        <begin position="371"/>
        <end position="401"/>
    </location>
</feature>
<name>A0A8H4VRW0_9HELO</name>
<protein>
    <recommendedName>
        <fullName evidence="2">LYR motif-containing protein Cup1-like N-terminal domain-containing protein</fullName>
    </recommendedName>
</protein>
<dbReference type="OrthoDB" id="5521299at2759"/>
<feature type="domain" description="LYR motif-containing protein Cup1-like N-terminal" evidence="2">
    <location>
        <begin position="37"/>
        <end position="125"/>
    </location>
</feature>
<reference evidence="3 4" key="1">
    <citation type="submission" date="2020-03" db="EMBL/GenBank/DDBJ databases">
        <title>Draft Genome Sequence of Cudoniella acicularis.</title>
        <authorList>
            <person name="Buettner E."/>
            <person name="Kellner H."/>
        </authorList>
    </citation>
    <scope>NUCLEOTIDE SEQUENCE [LARGE SCALE GENOMIC DNA]</scope>
    <source>
        <strain evidence="3 4">DSM 108380</strain>
    </source>
</reference>
<dbReference type="Proteomes" id="UP000566819">
    <property type="component" value="Unassembled WGS sequence"/>
</dbReference>
<organism evidence="3 4">
    <name type="scientific">Cudoniella acicularis</name>
    <dbReference type="NCBI Taxonomy" id="354080"/>
    <lineage>
        <taxon>Eukaryota</taxon>
        <taxon>Fungi</taxon>
        <taxon>Dikarya</taxon>
        <taxon>Ascomycota</taxon>
        <taxon>Pezizomycotina</taxon>
        <taxon>Leotiomycetes</taxon>
        <taxon>Helotiales</taxon>
        <taxon>Tricladiaceae</taxon>
        <taxon>Cudoniella</taxon>
    </lineage>
</organism>
<feature type="region of interest" description="Disordered" evidence="1">
    <location>
        <begin position="371"/>
        <end position="412"/>
    </location>
</feature>
<dbReference type="AlphaFoldDB" id="A0A8H4VRW0"/>
<comment type="caution">
    <text evidence="3">The sequence shown here is derived from an EMBL/GenBank/DDBJ whole genome shotgun (WGS) entry which is preliminary data.</text>
</comment>
<evidence type="ECO:0000256" key="1">
    <source>
        <dbReference type="SAM" id="MobiDB-lite"/>
    </source>
</evidence>
<dbReference type="Pfam" id="PF20263">
    <property type="entry name" value="LYRM2-like"/>
    <property type="match status" value="1"/>
</dbReference>
<sequence>MKPVPSKSALSIIRYKAKPPSGLVFNVAPLDKNHSRVYRRLLRALSYFPDSVARIHIARYAVEPLKASTKAARGSEEKKKELIKKRITRARQLTIRIEQANNGNLENLKKMLSLAYGREGRRRRVLVADLLKPDKDEDVNPEVIKDLINASEGPAASLVEPSAKVQALLKSQQNNPPSEAARPRIKNTKAPIPVENIWGRPIPVRSQISMRKKWWADTLDRVYPPVPTNEWNRLRDIATGVIPIVNPQRRASPPISPEEVEKPDDVLEYLFNPVRAGGALLYRKIPGNVAAAREKVQPEGPVQMNPQSYQRTIRRVYASIWNMTPLLLRDEHTKKWVVEWGKPKSEAHSGAISTPSLKDMELFEGLPPRKAVEVKATKSKEDRQIERSRRSERIGKNERSLKITPQFAKAQT</sequence>
<evidence type="ECO:0000313" key="3">
    <source>
        <dbReference type="EMBL" id="KAF4620143.1"/>
    </source>
</evidence>
<dbReference type="InterPro" id="IPR046896">
    <property type="entry name" value="Cup1-like_N"/>
</dbReference>
<proteinExistence type="predicted"/>
<accession>A0A8H4VRW0</accession>